<dbReference type="AlphaFoldDB" id="A0A8S3UVZ9"/>
<comment type="caution">
    <text evidence="1">The sequence shown here is derived from an EMBL/GenBank/DDBJ whole genome shotgun (WGS) entry which is preliminary data.</text>
</comment>
<accession>A0A8S3UVZ9</accession>
<proteinExistence type="predicted"/>
<dbReference type="OrthoDB" id="10610900at2759"/>
<name>A0A8S3UVZ9_MYTED</name>
<gene>
    <name evidence="1" type="ORF">MEDL_60203</name>
</gene>
<keyword evidence="2" id="KW-1185">Reference proteome</keyword>
<sequence>MVRPYYLFTQKTNLNNIGNLLRKNPSDKVNKTKYYNLKKQLKTMVNQKKKLFKQNIFNKLTINFGNNSQEYWKTLKSLRPKENEDRDVGYIYENTKNAENHFKNQGACKNVNLGFQTNIEKSLKEAENNLTQNENTDSPITYSEVKKILIKI</sequence>
<dbReference type="EMBL" id="CAJPWZ010002933">
    <property type="protein sequence ID" value="CAG2248337.1"/>
    <property type="molecule type" value="Genomic_DNA"/>
</dbReference>
<dbReference type="Proteomes" id="UP000683360">
    <property type="component" value="Unassembled WGS sequence"/>
</dbReference>
<evidence type="ECO:0000313" key="2">
    <source>
        <dbReference type="Proteomes" id="UP000683360"/>
    </source>
</evidence>
<evidence type="ECO:0000313" key="1">
    <source>
        <dbReference type="EMBL" id="CAG2248337.1"/>
    </source>
</evidence>
<protein>
    <submittedName>
        <fullName evidence="1">Uncharacterized protein</fullName>
    </submittedName>
</protein>
<reference evidence="1" key="1">
    <citation type="submission" date="2021-03" db="EMBL/GenBank/DDBJ databases">
        <authorList>
            <person name="Bekaert M."/>
        </authorList>
    </citation>
    <scope>NUCLEOTIDE SEQUENCE</scope>
</reference>
<organism evidence="1 2">
    <name type="scientific">Mytilus edulis</name>
    <name type="common">Blue mussel</name>
    <dbReference type="NCBI Taxonomy" id="6550"/>
    <lineage>
        <taxon>Eukaryota</taxon>
        <taxon>Metazoa</taxon>
        <taxon>Spiralia</taxon>
        <taxon>Lophotrochozoa</taxon>
        <taxon>Mollusca</taxon>
        <taxon>Bivalvia</taxon>
        <taxon>Autobranchia</taxon>
        <taxon>Pteriomorphia</taxon>
        <taxon>Mytilida</taxon>
        <taxon>Mytiloidea</taxon>
        <taxon>Mytilidae</taxon>
        <taxon>Mytilinae</taxon>
        <taxon>Mytilus</taxon>
    </lineage>
</organism>